<keyword evidence="1" id="KW-1133">Transmembrane helix</keyword>
<reference evidence="2" key="1">
    <citation type="submission" date="2019-01" db="EMBL/GenBank/DDBJ databases">
        <title>Draft genome sequences of three monokaryotic isolates of the white-rot basidiomycete fungus Dichomitus squalens.</title>
        <authorList>
            <consortium name="DOE Joint Genome Institute"/>
            <person name="Lopez S.C."/>
            <person name="Andreopoulos B."/>
            <person name="Pangilinan J."/>
            <person name="Lipzen A."/>
            <person name="Riley R."/>
            <person name="Ahrendt S."/>
            <person name="Ng V."/>
            <person name="Barry K."/>
            <person name="Daum C."/>
            <person name="Grigoriev I.V."/>
            <person name="Hilden K.S."/>
            <person name="Makela M.R."/>
            <person name="de Vries R.P."/>
        </authorList>
    </citation>
    <scope>NUCLEOTIDE SEQUENCE [LARGE SCALE GENOMIC DNA]</scope>
    <source>
        <strain evidence="2">OM18370.1</strain>
    </source>
</reference>
<feature type="transmembrane region" description="Helical" evidence="1">
    <location>
        <begin position="46"/>
        <end position="64"/>
    </location>
</feature>
<dbReference type="AlphaFoldDB" id="A0A4Q9M6R4"/>
<organism evidence="2">
    <name type="scientific">Dichomitus squalens</name>
    <dbReference type="NCBI Taxonomy" id="114155"/>
    <lineage>
        <taxon>Eukaryota</taxon>
        <taxon>Fungi</taxon>
        <taxon>Dikarya</taxon>
        <taxon>Basidiomycota</taxon>
        <taxon>Agaricomycotina</taxon>
        <taxon>Agaricomycetes</taxon>
        <taxon>Polyporales</taxon>
        <taxon>Polyporaceae</taxon>
        <taxon>Dichomitus</taxon>
    </lineage>
</organism>
<protein>
    <submittedName>
        <fullName evidence="2">Uncharacterized protein</fullName>
    </submittedName>
</protein>
<evidence type="ECO:0000256" key="1">
    <source>
        <dbReference type="SAM" id="Phobius"/>
    </source>
</evidence>
<keyword evidence="1" id="KW-0472">Membrane</keyword>
<evidence type="ECO:0000313" key="2">
    <source>
        <dbReference type="EMBL" id="TBU21522.1"/>
    </source>
</evidence>
<name>A0A4Q9M6R4_9APHY</name>
<dbReference type="EMBL" id="ML143599">
    <property type="protein sequence ID" value="TBU21522.1"/>
    <property type="molecule type" value="Genomic_DNA"/>
</dbReference>
<dbReference type="Proteomes" id="UP000292957">
    <property type="component" value="Unassembled WGS sequence"/>
</dbReference>
<proteinExistence type="predicted"/>
<sequence length="70" mass="8353">MSGICIRRKTKERLRRITGRTFRVHSSQSREMEVRRKQMDSVRQRLSTYCVAWMTTSILLRILHASTSVR</sequence>
<gene>
    <name evidence="2" type="ORF">BD311DRAFT_772008</name>
</gene>
<keyword evidence="1" id="KW-0812">Transmembrane</keyword>
<accession>A0A4Q9M6R4</accession>